<proteinExistence type="predicted"/>
<feature type="compositionally biased region" description="Basic and acidic residues" evidence="2">
    <location>
        <begin position="562"/>
        <end position="595"/>
    </location>
</feature>
<sequence>MECFNNVLLKLREIHEREVEGWQGKIQELSNKKGCDTKRMEELFTKNQQMKEQQRLLIENIKTLENRLRAGLCDRCTVTQEVAKRRQMEFEASQIQSLQHISLLAGEMTNMKKENKRLRDELRNLRAALDRAHSDHSSNRSSTPDIKPTTPPDYSPSSGPDALLAMATSRASHQPAGGNVALKTEANQRTEESVHRQLRGMNGSQFESYKPLSWKTEHNVTHVVERRAQSAEELDQRSPIPPQALLKNYSFSTGGEVTHSRHVLHAPVPCRPQPTKSSPASVHWPFSESSDLVTAAASATSLVAQPSSKTNLLRFPNLIPTSQHTSSRSQVSGPPWNKQSTPQPPAKEPTVVFRLRNMSEQDVRDVECQTKTQEKKDIPPLKTERDSGEIREAFDGPLDLSDHGKSKSSQMPTDDSPLALQTGERVQSCPDKDGKANPHRPVPSPSPVVPPSCPSIPPVNQQEEESASDHNHKQVIKEQEQKEEANGKTDQSGNEKKVPVLTISLRPVVALETLNSALQKSLLSSGKSSSPAAETRSSSDEQDQDESVSGQENSQGCKRKRASVETETDRDSETDHIQQERKIRITLRTEGKSPG</sequence>
<feature type="domain" description="DNA endonuclease Ctp1 N-terminal" evidence="3">
    <location>
        <begin position="4"/>
        <end position="122"/>
    </location>
</feature>
<feature type="compositionally biased region" description="Polar residues" evidence="2">
    <location>
        <begin position="319"/>
        <end position="341"/>
    </location>
</feature>
<dbReference type="AlphaFoldDB" id="A0A6A5FG43"/>
<dbReference type="InterPro" id="IPR033316">
    <property type="entry name" value="RBBP8-like"/>
</dbReference>
<dbReference type="InterPro" id="IPR019518">
    <property type="entry name" value="CtIP_N"/>
</dbReference>
<dbReference type="GO" id="GO:0003684">
    <property type="term" value="F:damaged DNA binding"/>
    <property type="evidence" value="ECO:0007669"/>
    <property type="project" value="TreeGrafter"/>
</dbReference>
<gene>
    <name evidence="4" type="ORF">PFLUV_G00062890</name>
</gene>
<keyword evidence="1" id="KW-0175">Coiled coil</keyword>
<feature type="compositionally biased region" description="Basic and acidic residues" evidence="2">
    <location>
        <begin position="467"/>
        <end position="498"/>
    </location>
</feature>
<comment type="caution">
    <text evidence="4">The sequence shown here is derived from an EMBL/GenBank/DDBJ whole genome shotgun (WGS) entry which is preliminary data.</text>
</comment>
<feature type="region of interest" description="Disordered" evidence="2">
    <location>
        <begin position="130"/>
        <end position="162"/>
    </location>
</feature>
<dbReference type="GO" id="GO:0010792">
    <property type="term" value="P:DNA double-strand break processing involved in repair via single-strand annealing"/>
    <property type="evidence" value="ECO:0007669"/>
    <property type="project" value="TreeGrafter"/>
</dbReference>
<dbReference type="Pfam" id="PF10482">
    <property type="entry name" value="CtIP_N"/>
    <property type="match status" value="1"/>
</dbReference>
<feature type="compositionally biased region" description="Pro residues" evidence="2">
    <location>
        <begin position="440"/>
        <end position="457"/>
    </location>
</feature>
<dbReference type="OrthoDB" id="8809203at2759"/>
<dbReference type="PANTHER" id="PTHR15107">
    <property type="entry name" value="RETINOBLASTOMA BINDING PROTEIN 8"/>
    <property type="match status" value="1"/>
</dbReference>
<dbReference type="EMBL" id="VHII01000005">
    <property type="protein sequence ID" value="KAF1390899.1"/>
    <property type="molecule type" value="Genomic_DNA"/>
</dbReference>
<evidence type="ECO:0000256" key="1">
    <source>
        <dbReference type="SAM" id="Coils"/>
    </source>
</evidence>
<evidence type="ECO:0000259" key="3">
    <source>
        <dbReference type="Pfam" id="PF10482"/>
    </source>
</evidence>
<feature type="region of interest" description="Disordered" evidence="2">
    <location>
        <begin position="521"/>
        <end position="595"/>
    </location>
</feature>
<evidence type="ECO:0000313" key="4">
    <source>
        <dbReference type="EMBL" id="KAF1390899.1"/>
    </source>
</evidence>
<accession>A0A6A5FG43</accession>
<dbReference type="Proteomes" id="UP000465112">
    <property type="component" value="Chromosome 5"/>
</dbReference>
<protein>
    <recommendedName>
        <fullName evidence="3">DNA endonuclease Ctp1 N-terminal domain-containing protein</fullName>
    </recommendedName>
</protein>
<feature type="compositionally biased region" description="Basic and acidic residues" evidence="2">
    <location>
        <begin position="357"/>
        <end position="405"/>
    </location>
</feature>
<organism evidence="4 5">
    <name type="scientific">Perca fluviatilis</name>
    <name type="common">European perch</name>
    <dbReference type="NCBI Taxonomy" id="8168"/>
    <lineage>
        <taxon>Eukaryota</taxon>
        <taxon>Metazoa</taxon>
        <taxon>Chordata</taxon>
        <taxon>Craniata</taxon>
        <taxon>Vertebrata</taxon>
        <taxon>Euteleostomi</taxon>
        <taxon>Actinopterygii</taxon>
        <taxon>Neopterygii</taxon>
        <taxon>Teleostei</taxon>
        <taxon>Neoteleostei</taxon>
        <taxon>Acanthomorphata</taxon>
        <taxon>Eupercaria</taxon>
        <taxon>Perciformes</taxon>
        <taxon>Percoidei</taxon>
        <taxon>Percidae</taxon>
        <taxon>Percinae</taxon>
        <taxon>Perca</taxon>
    </lineage>
</organism>
<evidence type="ECO:0000313" key="5">
    <source>
        <dbReference type="Proteomes" id="UP000465112"/>
    </source>
</evidence>
<feature type="coiled-coil region" evidence="1">
    <location>
        <begin position="12"/>
        <end position="67"/>
    </location>
</feature>
<keyword evidence="5" id="KW-1185">Reference proteome</keyword>
<reference evidence="4 5" key="1">
    <citation type="submission" date="2019-06" db="EMBL/GenBank/DDBJ databases">
        <title>A chromosome-scale genome assembly of the European perch, Perca fluviatilis.</title>
        <authorList>
            <person name="Roques C."/>
            <person name="Zahm M."/>
            <person name="Cabau C."/>
            <person name="Klopp C."/>
            <person name="Bouchez O."/>
            <person name="Donnadieu C."/>
            <person name="Kuhl H."/>
            <person name="Gislard M."/>
            <person name="Guendouz S."/>
            <person name="Journot L."/>
            <person name="Haffray P."/>
            <person name="Bestin A."/>
            <person name="Morvezen R."/>
            <person name="Feron R."/>
            <person name="Wen M."/>
            <person name="Jouanno E."/>
            <person name="Herpin A."/>
            <person name="Schartl M."/>
            <person name="Postlethwait J."/>
            <person name="Schaerlinger B."/>
            <person name="Chardard D."/>
            <person name="Lecocq T."/>
            <person name="Poncet C."/>
            <person name="Jaffrelo L."/>
            <person name="Lampietro C."/>
            <person name="Guiguen Y."/>
        </authorList>
    </citation>
    <scope>NUCLEOTIDE SEQUENCE [LARGE SCALE GENOMIC DNA]</scope>
    <source>
        <tissue evidence="4">Blood</tissue>
    </source>
</reference>
<feature type="region of interest" description="Disordered" evidence="2">
    <location>
        <begin position="319"/>
        <end position="500"/>
    </location>
</feature>
<name>A0A6A5FG43_PERFL</name>
<feature type="compositionally biased region" description="Low complexity" evidence="2">
    <location>
        <begin position="521"/>
        <end position="536"/>
    </location>
</feature>
<evidence type="ECO:0000256" key="2">
    <source>
        <dbReference type="SAM" id="MobiDB-lite"/>
    </source>
</evidence>
<dbReference type="PANTHER" id="PTHR15107:SF0">
    <property type="entry name" value="DNA ENDONUCLEASE ACTIVATOR CTP1 C-TERMINAL DOMAIN-CONTAINING PROTEIN"/>
    <property type="match status" value="1"/>
</dbReference>